<comment type="caution">
    <text evidence="1">The sequence shown here is derived from an EMBL/GenBank/DDBJ whole genome shotgun (WGS) entry which is preliminary data.</text>
</comment>
<name>A0A016XLP7_9BURK</name>
<dbReference type="EMBL" id="JEMG01000001">
    <property type="protein sequence ID" value="EYC52830.1"/>
    <property type="molecule type" value="Genomic_DNA"/>
</dbReference>
<evidence type="ECO:0000313" key="2">
    <source>
        <dbReference type="Proteomes" id="UP000023268"/>
    </source>
</evidence>
<dbReference type="AlphaFoldDB" id="A0A016XLP7"/>
<proteinExistence type="predicted"/>
<sequence length="63" mass="6860">MEQRQQAPREQRLDLQQMLRELAVESGHALAPASTVHTVDFGRVPSLAQNANSAGMSSDDGRV</sequence>
<dbReference type="STRING" id="1458275.AZ34_07380"/>
<protein>
    <submittedName>
        <fullName evidence="1">Uncharacterized protein</fullName>
    </submittedName>
</protein>
<accession>A0A016XLP7</accession>
<dbReference type="Proteomes" id="UP000023268">
    <property type="component" value="Unassembled WGS sequence"/>
</dbReference>
<evidence type="ECO:0000313" key="1">
    <source>
        <dbReference type="EMBL" id="EYC52830.1"/>
    </source>
</evidence>
<gene>
    <name evidence="1" type="ORF">AZ34_07380</name>
</gene>
<organism evidence="1 2">
    <name type="scientific">Hylemonella gracilis str. Niagara R</name>
    <dbReference type="NCBI Taxonomy" id="1458275"/>
    <lineage>
        <taxon>Bacteria</taxon>
        <taxon>Pseudomonadati</taxon>
        <taxon>Pseudomonadota</taxon>
        <taxon>Betaproteobacteria</taxon>
        <taxon>Burkholderiales</taxon>
        <taxon>Comamonadaceae</taxon>
        <taxon>Hylemonella</taxon>
    </lineage>
</organism>
<reference evidence="1 2" key="1">
    <citation type="submission" date="2014-02" db="EMBL/GenBank/DDBJ databases">
        <title>Draft Genome of Hylemonella gracilis isolated from the Niagara River.</title>
        <authorList>
            <person name="Pawlowski D.R."/>
            <person name="Koudelka G.B."/>
        </authorList>
    </citation>
    <scope>NUCLEOTIDE SEQUENCE [LARGE SCALE GENOMIC DNA]</scope>
    <source>
        <strain evidence="1 2">Niagara R</strain>
    </source>
</reference>